<evidence type="ECO:0000256" key="10">
    <source>
        <dbReference type="ARBA" id="ARBA00023033"/>
    </source>
</evidence>
<evidence type="ECO:0000256" key="3">
    <source>
        <dbReference type="ARBA" id="ARBA00010617"/>
    </source>
</evidence>
<dbReference type="Pfam" id="PF00067">
    <property type="entry name" value="p450"/>
    <property type="match status" value="1"/>
</dbReference>
<dbReference type="GO" id="GO:0020037">
    <property type="term" value="F:heme binding"/>
    <property type="evidence" value="ECO:0007669"/>
    <property type="project" value="InterPro"/>
</dbReference>
<evidence type="ECO:0000256" key="9">
    <source>
        <dbReference type="ARBA" id="ARBA00023004"/>
    </source>
</evidence>
<evidence type="ECO:0000256" key="8">
    <source>
        <dbReference type="ARBA" id="ARBA00023002"/>
    </source>
</evidence>
<keyword evidence="16" id="KW-1185">Reference proteome</keyword>
<evidence type="ECO:0000313" key="15">
    <source>
        <dbReference type="EMBL" id="KKA17590.1"/>
    </source>
</evidence>
<keyword evidence="5 14" id="KW-0812">Transmembrane</keyword>
<keyword evidence="4 12" id="KW-0349">Heme</keyword>
<evidence type="ECO:0000256" key="5">
    <source>
        <dbReference type="ARBA" id="ARBA00022692"/>
    </source>
</evidence>
<dbReference type="Proteomes" id="UP000053958">
    <property type="component" value="Unassembled WGS sequence"/>
</dbReference>
<evidence type="ECO:0000256" key="7">
    <source>
        <dbReference type="ARBA" id="ARBA00022989"/>
    </source>
</evidence>
<dbReference type="GO" id="GO:0016020">
    <property type="term" value="C:membrane"/>
    <property type="evidence" value="ECO:0007669"/>
    <property type="project" value="UniProtKB-SubCell"/>
</dbReference>
<keyword evidence="11 14" id="KW-0472">Membrane</keyword>
<keyword evidence="10 13" id="KW-0503">Monooxygenase</keyword>
<dbReference type="InterPro" id="IPR050121">
    <property type="entry name" value="Cytochrome_P450_monoxygenase"/>
</dbReference>
<evidence type="ECO:0000313" key="16">
    <source>
        <dbReference type="Proteomes" id="UP000053958"/>
    </source>
</evidence>
<protein>
    <submittedName>
        <fullName evidence="15">Benzoate 4-monooxygenase cytochrome P450</fullName>
    </submittedName>
</protein>
<dbReference type="InterPro" id="IPR036396">
    <property type="entry name" value="Cyt_P450_sf"/>
</dbReference>
<keyword evidence="7 14" id="KW-1133">Transmembrane helix</keyword>
<organism evidence="15 16">
    <name type="scientific">Rasamsonia emersonii (strain ATCC 16479 / CBS 393.64 / IMI 116815)</name>
    <dbReference type="NCBI Taxonomy" id="1408163"/>
    <lineage>
        <taxon>Eukaryota</taxon>
        <taxon>Fungi</taxon>
        <taxon>Dikarya</taxon>
        <taxon>Ascomycota</taxon>
        <taxon>Pezizomycotina</taxon>
        <taxon>Eurotiomycetes</taxon>
        <taxon>Eurotiomycetidae</taxon>
        <taxon>Eurotiales</taxon>
        <taxon>Trichocomaceae</taxon>
        <taxon>Rasamsonia</taxon>
    </lineage>
</organism>
<comment type="caution">
    <text evidence="15">The sequence shown here is derived from an EMBL/GenBank/DDBJ whole genome shotgun (WGS) entry which is preliminary data.</text>
</comment>
<dbReference type="PANTHER" id="PTHR24305">
    <property type="entry name" value="CYTOCHROME P450"/>
    <property type="match status" value="1"/>
</dbReference>
<dbReference type="Gene3D" id="1.10.630.10">
    <property type="entry name" value="Cytochrome P450"/>
    <property type="match status" value="1"/>
</dbReference>
<name>A0A0F4YHJ2_RASE3</name>
<evidence type="ECO:0000256" key="4">
    <source>
        <dbReference type="ARBA" id="ARBA00022617"/>
    </source>
</evidence>
<gene>
    <name evidence="15" type="ORF">T310_8472</name>
</gene>
<dbReference type="STRING" id="1408163.A0A0F4YHJ2"/>
<dbReference type="FunFam" id="1.10.630.10:FF:000069">
    <property type="entry name" value="Cytochrome P450, putative (Eurofung)"/>
    <property type="match status" value="1"/>
</dbReference>
<evidence type="ECO:0000256" key="12">
    <source>
        <dbReference type="PIRSR" id="PIRSR602401-1"/>
    </source>
</evidence>
<dbReference type="GO" id="GO:0005506">
    <property type="term" value="F:iron ion binding"/>
    <property type="evidence" value="ECO:0007669"/>
    <property type="project" value="InterPro"/>
</dbReference>
<dbReference type="CDD" id="cd11062">
    <property type="entry name" value="CYP58-like"/>
    <property type="match status" value="1"/>
</dbReference>
<dbReference type="PANTHER" id="PTHR24305:SF157">
    <property type="entry name" value="N-ACETYLTRYPTOPHAN 6-HYDROXYLASE IVOC-RELATED"/>
    <property type="match status" value="1"/>
</dbReference>
<evidence type="ECO:0000256" key="2">
    <source>
        <dbReference type="ARBA" id="ARBA00004167"/>
    </source>
</evidence>
<reference evidence="15 16" key="1">
    <citation type="submission" date="2015-04" db="EMBL/GenBank/DDBJ databases">
        <authorList>
            <person name="Heijne W.H."/>
            <person name="Fedorova N.D."/>
            <person name="Nierman W.C."/>
            <person name="Vollebregt A.W."/>
            <person name="Zhao Z."/>
            <person name="Wu L."/>
            <person name="Kumar M."/>
            <person name="Stam H."/>
            <person name="van den Berg M.A."/>
            <person name="Pel H.J."/>
        </authorList>
    </citation>
    <scope>NUCLEOTIDE SEQUENCE [LARGE SCALE GENOMIC DNA]</scope>
    <source>
        <strain evidence="15 16">CBS 393.64</strain>
    </source>
</reference>
<evidence type="ECO:0000256" key="11">
    <source>
        <dbReference type="ARBA" id="ARBA00023136"/>
    </source>
</evidence>
<sequence>MDLSQMQTACVLAGIAFLYLAGIIVYRLYFSPLAKFPGPKLAAATLLYEFYYDVICRGQYTFKIKELHEKYGPIIRINPYELHVNDPEFYDTLYSQHSPRDKSRFLLNIFDLHKSTFGTEKHYLHRIRRASLNPFFSKQRILRLEPMIHTLARRMCERAEDFKRAGQPVPLTTGFSCLITDVLTEYIMTESYHYLEEPDWVPHWGKTLRSVPEVGILAKYIPFILPLLKSIPQPWVAAINPGMGMVMWYNKSCEAKIREIMQDREKSAAKASQKMSTQPTLFHELLDSDLPPQEKTFDRLADECQSVIGAGTETTTFALTVISFHLLDNPDKLQKMRDELDQLNPDRNAQLSLRDLENLPYLSSVVLEGLRLSYGPSTRLQRIAPSETLRYGEYTIPPGTPVGMTSYLLHHNESIFPDSHKFIPERWLDPAERRRLDKYMVAFSKGSRQCVGMNLARAEIFITLATFFRRFDKIELYKTTREDDIDMKHDLFLPRPKNLDSVGVQVMLK</sequence>
<keyword evidence="6 12" id="KW-0479">Metal-binding</keyword>
<comment type="cofactor">
    <cofactor evidence="1 12">
        <name>heme</name>
        <dbReference type="ChEBI" id="CHEBI:30413"/>
    </cofactor>
</comment>
<feature type="transmembrane region" description="Helical" evidence="14">
    <location>
        <begin position="6"/>
        <end position="30"/>
    </location>
</feature>
<evidence type="ECO:0000256" key="13">
    <source>
        <dbReference type="RuleBase" id="RU000461"/>
    </source>
</evidence>
<evidence type="ECO:0000256" key="14">
    <source>
        <dbReference type="SAM" id="Phobius"/>
    </source>
</evidence>
<accession>A0A0F4YHJ2</accession>
<comment type="subcellular location">
    <subcellularLocation>
        <location evidence="2">Membrane</location>
        <topology evidence="2">Single-pass membrane protein</topology>
    </subcellularLocation>
</comment>
<dbReference type="InterPro" id="IPR017972">
    <property type="entry name" value="Cyt_P450_CS"/>
</dbReference>
<dbReference type="GeneID" id="25320728"/>
<evidence type="ECO:0000256" key="1">
    <source>
        <dbReference type="ARBA" id="ARBA00001971"/>
    </source>
</evidence>
<dbReference type="PROSITE" id="PS00086">
    <property type="entry name" value="CYTOCHROME_P450"/>
    <property type="match status" value="1"/>
</dbReference>
<keyword evidence="9 12" id="KW-0408">Iron</keyword>
<keyword evidence="8 13" id="KW-0560">Oxidoreductase</keyword>
<evidence type="ECO:0000256" key="6">
    <source>
        <dbReference type="ARBA" id="ARBA00022723"/>
    </source>
</evidence>
<dbReference type="InterPro" id="IPR001128">
    <property type="entry name" value="Cyt_P450"/>
</dbReference>
<dbReference type="InterPro" id="IPR002401">
    <property type="entry name" value="Cyt_P450_E_grp-I"/>
</dbReference>
<dbReference type="RefSeq" id="XP_013324202.1">
    <property type="nucleotide sequence ID" value="XM_013468748.1"/>
</dbReference>
<dbReference type="PRINTS" id="PR00463">
    <property type="entry name" value="EP450I"/>
</dbReference>
<dbReference type="GO" id="GO:0004497">
    <property type="term" value="F:monooxygenase activity"/>
    <property type="evidence" value="ECO:0007669"/>
    <property type="project" value="UniProtKB-KW"/>
</dbReference>
<dbReference type="EMBL" id="LASV01000605">
    <property type="protein sequence ID" value="KKA17590.1"/>
    <property type="molecule type" value="Genomic_DNA"/>
</dbReference>
<feature type="binding site" description="axial binding residue" evidence="12">
    <location>
        <position position="450"/>
    </location>
    <ligand>
        <name>heme</name>
        <dbReference type="ChEBI" id="CHEBI:30413"/>
    </ligand>
    <ligandPart>
        <name>Fe</name>
        <dbReference type="ChEBI" id="CHEBI:18248"/>
    </ligandPart>
</feature>
<dbReference type="SUPFAM" id="SSF48264">
    <property type="entry name" value="Cytochrome P450"/>
    <property type="match status" value="1"/>
</dbReference>
<proteinExistence type="inferred from homology"/>
<dbReference type="AlphaFoldDB" id="A0A0F4YHJ2"/>
<dbReference type="PRINTS" id="PR00385">
    <property type="entry name" value="P450"/>
</dbReference>
<dbReference type="GO" id="GO:0016705">
    <property type="term" value="F:oxidoreductase activity, acting on paired donors, with incorporation or reduction of molecular oxygen"/>
    <property type="evidence" value="ECO:0007669"/>
    <property type="project" value="InterPro"/>
</dbReference>
<comment type="similarity">
    <text evidence="3 13">Belongs to the cytochrome P450 family.</text>
</comment>
<dbReference type="OrthoDB" id="3945418at2759"/>